<dbReference type="InterPro" id="IPR000654">
    <property type="entry name" value="Gprotein_alpha_Q"/>
</dbReference>
<dbReference type="PROSITE" id="PS51882">
    <property type="entry name" value="G_ALPHA"/>
    <property type="match status" value="1"/>
</dbReference>
<dbReference type="GO" id="GO:0048468">
    <property type="term" value="P:cell development"/>
    <property type="evidence" value="ECO:0007669"/>
    <property type="project" value="UniProtKB-ARBA"/>
</dbReference>
<feature type="binding site" evidence="9">
    <location>
        <position position="321"/>
    </location>
    <ligand>
        <name>GTP</name>
        <dbReference type="ChEBI" id="CHEBI:37565"/>
    </ligand>
</feature>
<dbReference type="PANTHER" id="PTHR10218:SF329">
    <property type="entry name" value="GUANINE NUCLEOTIDE-BINDING PROTEIN G(Q) SUBUNIT ALPHA"/>
    <property type="match status" value="1"/>
</dbReference>
<feature type="binding site" evidence="9">
    <location>
        <begin position="43"/>
        <end position="48"/>
    </location>
    <ligand>
        <name>GTP</name>
        <dbReference type="ChEBI" id="CHEBI:37565"/>
    </ligand>
</feature>
<dbReference type="FunFam" id="3.40.50.300:FF:003977">
    <property type="entry name" value="Guanine nucleotide-binding protein G(q) subunit alpha"/>
    <property type="match status" value="1"/>
</dbReference>
<evidence type="ECO:0000256" key="9">
    <source>
        <dbReference type="PIRSR" id="PIRSR601019-1"/>
    </source>
</evidence>
<feature type="binding site" evidence="9">
    <location>
        <begin position="149"/>
        <end position="150"/>
    </location>
    <ligand>
        <name>GTP</name>
        <dbReference type="ChEBI" id="CHEBI:37565"/>
    </ligand>
</feature>
<evidence type="ECO:0000256" key="5">
    <source>
        <dbReference type="ARBA" id="ARBA00023134"/>
    </source>
</evidence>
<dbReference type="PRINTS" id="PR00318">
    <property type="entry name" value="GPROTEINA"/>
</dbReference>
<evidence type="ECO:0000256" key="6">
    <source>
        <dbReference type="ARBA" id="ARBA00023139"/>
    </source>
</evidence>
<accession>A0A6P4DU84</accession>
<feature type="binding site" evidence="9">
    <location>
        <begin position="199"/>
        <end position="203"/>
    </location>
    <ligand>
        <name>GTP</name>
        <dbReference type="ChEBI" id="CHEBI:37565"/>
    </ligand>
</feature>
<dbReference type="GO" id="GO:0005525">
    <property type="term" value="F:GTP binding"/>
    <property type="evidence" value="ECO:0007669"/>
    <property type="project" value="UniProtKB-UniRule"/>
</dbReference>
<keyword evidence="7 11" id="KW-0807">Transducer</keyword>
<dbReference type="OrthoDB" id="5817230at2759"/>
<sequence length="349" mass="40446">MSCCLSAEEREQKEISKLIDRQLRQDRKSALSERKLLVLGTGESGKSTFIKQMRIIHDGGFTTLEKRGYIKLVFQNIFMSMQSMIKAMAKLDISYGQKEHKELADLVLSIAYDTVETFKDPYVSAIRTLWGDAGIRKCYDRRNEYQLTDSAEYFLSDLARIEKDRYLPTEQDILRVRVPTQGIVEYQFDLKGLKIRMVDVAGQRSERAKWIHCFENVTSIMFLAALSEFDQSLAEAESDNRMKESNALFQSITLSPWFQNVSHILFLNKTDLFAEKIMTRDLVDYFPEYNGPKKDVKKAQDFILKMYVPDDRKIYSHFTCATSTDNIRFVFAAVKDTIVKAHLDALNLY</sequence>
<dbReference type="GO" id="GO:0007188">
    <property type="term" value="P:adenylate cyclase-modulating G protein-coupled receptor signaling pathway"/>
    <property type="evidence" value="ECO:0007669"/>
    <property type="project" value="TreeGrafter"/>
</dbReference>
<dbReference type="InterPro" id="IPR027417">
    <property type="entry name" value="P-loop_NTPase"/>
</dbReference>
<evidence type="ECO:0000256" key="7">
    <source>
        <dbReference type="ARBA" id="ARBA00023224"/>
    </source>
</evidence>
<dbReference type="SUPFAM" id="SSF47895">
    <property type="entry name" value="Transducin (alpha subunit), insertion domain"/>
    <property type="match status" value="1"/>
</dbReference>
<dbReference type="InterPro" id="IPR011025">
    <property type="entry name" value="GproteinA_insert"/>
</dbReference>
<comment type="subunit">
    <text evidence="11">G proteins are composed of 3 units; alpha, beta and gamma. The alpha chain contains the guanine nucleotide binding site.</text>
</comment>
<dbReference type="SMART" id="SM00275">
    <property type="entry name" value="G_alpha"/>
    <property type="match status" value="1"/>
</dbReference>
<keyword evidence="4 10" id="KW-0460">Magnesium</keyword>
<feature type="binding site" evidence="9">
    <location>
        <begin position="268"/>
        <end position="271"/>
    </location>
    <ligand>
        <name>GTP</name>
        <dbReference type="ChEBI" id="CHEBI:37565"/>
    </ligand>
</feature>
<dbReference type="RefSeq" id="XP_016968887.2">
    <property type="nucleotide sequence ID" value="XM_017113398.2"/>
</dbReference>
<dbReference type="FunFam" id="1.10.400.10:FF:000002">
    <property type="entry name" value="guanine nucleotide-binding protein G(Q) subunit alpha"/>
    <property type="match status" value="1"/>
</dbReference>
<dbReference type="GO" id="GO:0001664">
    <property type="term" value="F:G protein-coupled receptor binding"/>
    <property type="evidence" value="ECO:0007669"/>
    <property type="project" value="UniProtKB-UniRule"/>
</dbReference>
<dbReference type="CDD" id="cd00066">
    <property type="entry name" value="G-alpha"/>
    <property type="match status" value="1"/>
</dbReference>
<dbReference type="RefSeq" id="XP_016968887.1">
    <property type="nucleotide sequence ID" value="XM_017113398.1"/>
</dbReference>
<dbReference type="GO" id="GO:0030234">
    <property type="term" value="F:enzyme regulator activity"/>
    <property type="evidence" value="ECO:0007669"/>
    <property type="project" value="UniProtKB-ARBA"/>
</dbReference>
<feature type="binding site" evidence="10">
    <location>
        <position position="47"/>
    </location>
    <ligand>
        <name>Mg(2+)</name>
        <dbReference type="ChEBI" id="CHEBI:18420"/>
    </ligand>
</feature>
<evidence type="ECO:0000256" key="2">
    <source>
        <dbReference type="ARBA" id="ARBA00022723"/>
    </source>
</evidence>
<keyword evidence="3 9" id="KW-0547">Nucleotide-binding</keyword>
<gene>
    <name evidence="12" type="primary">LOC108036972</name>
</gene>
<proteinExistence type="inferred from homology"/>
<dbReference type="GO" id="GO:0046872">
    <property type="term" value="F:metal ion binding"/>
    <property type="evidence" value="ECO:0007669"/>
    <property type="project" value="UniProtKB-UniRule"/>
</dbReference>
<feature type="binding site" evidence="10">
    <location>
        <position position="180"/>
    </location>
    <ligand>
        <name>Mg(2+)</name>
        <dbReference type="ChEBI" id="CHEBI:18420"/>
    </ligand>
</feature>
<dbReference type="FunFam" id="3.40.50.300:FF:000692">
    <property type="entry name" value="Guanine nucleotide-binding protein subunit alpha"/>
    <property type="match status" value="1"/>
</dbReference>
<dbReference type="GO" id="GO:0005737">
    <property type="term" value="C:cytoplasm"/>
    <property type="evidence" value="ECO:0007669"/>
    <property type="project" value="TreeGrafter"/>
</dbReference>
<dbReference type="AlphaFoldDB" id="A0A6P4DU84"/>
<dbReference type="SUPFAM" id="SSF52540">
    <property type="entry name" value="P-loop containing nucleoside triphosphate hydrolases"/>
    <property type="match status" value="1"/>
</dbReference>
<reference evidence="12" key="1">
    <citation type="submission" date="2025-08" db="UniProtKB">
        <authorList>
            <consortium name="RefSeq"/>
        </authorList>
    </citation>
    <scope>IDENTIFICATION</scope>
</reference>
<keyword evidence="5 9" id="KW-0342">GTP-binding</keyword>
<keyword evidence="2 10" id="KW-0479">Metal-binding</keyword>
<evidence type="ECO:0000256" key="11">
    <source>
        <dbReference type="RuleBase" id="RU369122"/>
    </source>
</evidence>
<dbReference type="PRINTS" id="PR00442">
    <property type="entry name" value="GPROTEINAQ"/>
</dbReference>
<dbReference type="GO" id="GO:0000902">
    <property type="term" value="P:cell morphogenesis"/>
    <property type="evidence" value="ECO:0007669"/>
    <property type="project" value="UniProtKB-ARBA"/>
</dbReference>
<dbReference type="GO" id="GO:0003925">
    <property type="term" value="F:G protein activity"/>
    <property type="evidence" value="ECO:0007669"/>
    <property type="project" value="UniProtKB-ARBA"/>
</dbReference>
<keyword evidence="8" id="KW-0449">Lipoprotein</keyword>
<keyword evidence="6" id="KW-0564">Palmitate</keyword>
<dbReference type="GO" id="GO:0031683">
    <property type="term" value="F:G-protein beta/gamma-subunit complex binding"/>
    <property type="evidence" value="ECO:0007669"/>
    <property type="project" value="UniProtKB-UniRule"/>
</dbReference>
<evidence type="ECO:0000256" key="4">
    <source>
        <dbReference type="ARBA" id="ARBA00022842"/>
    </source>
</evidence>
<comment type="similarity">
    <text evidence="1 11">Belongs to the G-alpha family. G(q) subfamily.</text>
</comment>
<dbReference type="GO" id="GO:0050793">
    <property type="term" value="P:regulation of developmental process"/>
    <property type="evidence" value="ECO:0007669"/>
    <property type="project" value="UniProtKB-ARBA"/>
</dbReference>
<dbReference type="InterPro" id="IPR001019">
    <property type="entry name" value="Gprotein_alpha_su"/>
</dbReference>
<comment type="function">
    <text evidence="11">Guanine nucleotide-binding proteins (G proteins) are involved as modulators or transducers in various transmembrane signaling systems.</text>
</comment>
<protein>
    <recommendedName>
        <fullName evidence="11">Guanine nucleotide-binding protein subunit alpha</fullName>
    </recommendedName>
</protein>
<evidence type="ECO:0000256" key="10">
    <source>
        <dbReference type="PIRSR" id="PIRSR601019-2"/>
    </source>
</evidence>
<evidence type="ECO:0000256" key="3">
    <source>
        <dbReference type="ARBA" id="ARBA00022741"/>
    </source>
</evidence>
<name>A0A6P4DU84_DRORH</name>
<evidence type="ECO:0000313" key="12">
    <source>
        <dbReference type="RefSeq" id="XP_016968887.1"/>
    </source>
</evidence>
<organism evidence="12">
    <name type="scientific">Drosophila rhopaloa</name>
    <name type="common">Fruit fly</name>
    <dbReference type="NCBI Taxonomy" id="1041015"/>
    <lineage>
        <taxon>Eukaryota</taxon>
        <taxon>Metazoa</taxon>
        <taxon>Ecdysozoa</taxon>
        <taxon>Arthropoda</taxon>
        <taxon>Hexapoda</taxon>
        <taxon>Insecta</taxon>
        <taxon>Pterygota</taxon>
        <taxon>Neoptera</taxon>
        <taxon>Endopterygota</taxon>
        <taxon>Diptera</taxon>
        <taxon>Brachycera</taxon>
        <taxon>Muscomorpha</taxon>
        <taxon>Ephydroidea</taxon>
        <taxon>Drosophilidae</taxon>
        <taxon>Drosophila</taxon>
        <taxon>Sophophora</taxon>
    </lineage>
</organism>
<dbReference type="Pfam" id="PF00503">
    <property type="entry name" value="G-alpha"/>
    <property type="match status" value="1"/>
</dbReference>
<dbReference type="GO" id="GO:0005834">
    <property type="term" value="C:heterotrimeric G-protein complex"/>
    <property type="evidence" value="ECO:0007669"/>
    <property type="project" value="UniProtKB-UniRule"/>
</dbReference>
<dbReference type="GeneID" id="108036972"/>
<dbReference type="PANTHER" id="PTHR10218">
    <property type="entry name" value="GTP-BINDING PROTEIN ALPHA SUBUNIT"/>
    <property type="match status" value="1"/>
</dbReference>
<dbReference type="Gene3D" id="3.40.50.300">
    <property type="entry name" value="P-loop containing nucleotide triphosphate hydrolases"/>
    <property type="match status" value="1"/>
</dbReference>
<feature type="binding site" evidence="9">
    <location>
        <begin position="174"/>
        <end position="180"/>
    </location>
    <ligand>
        <name>GTP</name>
        <dbReference type="ChEBI" id="CHEBI:37565"/>
    </ligand>
</feature>
<evidence type="ECO:0000256" key="1">
    <source>
        <dbReference type="ARBA" id="ARBA00007976"/>
    </source>
</evidence>
<evidence type="ECO:0000256" key="8">
    <source>
        <dbReference type="ARBA" id="ARBA00023288"/>
    </source>
</evidence>
<dbReference type="Gene3D" id="1.10.400.10">
    <property type="entry name" value="GI Alpha 1, domain 2-like"/>
    <property type="match status" value="1"/>
</dbReference>